<gene>
    <name evidence="6" type="ORF">IC614_06625</name>
</gene>
<dbReference type="PANTHER" id="PTHR37419:SF1">
    <property type="entry name" value="SERINE_THREONINE-PROTEIN KINASE TOXIN HIPA"/>
    <property type="match status" value="1"/>
</dbReference>
<sequence length="432" mass="47919">MSELIALIDGEPIATLTFTNGRTALAYEKTWQEATHAYPLSLSMPLAARRHPPQAVEPFLWGLLPDNELVLERWARQFQVSARNAFALISHVGEDCAGAVQFVRPEKVEELRRDGGIIWLSQDELRERLQILREDAAAGRRARDHGQFSLAGAQPKTALLRDGERWGIPSGRIPTTHILKPTTQAFAGHAENEHLCLAVAEALGLVSARSEVIRFGDVTAIAVERYDRDMGDDGLPVRIHQEDMCQALRVHPASKYQNEGGPGASKIADAIRTFVYQPLFAGETVGDTANEDLWRFIDALLFNWLIGGTDAHAKNYSLLIASEGLVRLAPLYDLASIFAYPEIDIRDAKLAMHVGGRYRLSEIGLRRWRAMAADLRVDEDALVARAKSLGQRLPDCFSDQAARMRAEGLDHPIIDNMLSGIARHVRLAMVEV</sequence>
<dbReference type="Pfam" id="PF07804">
    <property type="entry name" value="HipA_C"/>
    <property type="match status" value="1"/>
</dbReference>
<evidence type="ECO:0000256" key="3">
    <source>
        <dbReference type="ARBA" id="ARBA00022777"/>
    </source>
</evidence>
<dbReference type="InterPro" id="IPR052028">
    <property type="entry name" value="HipA_Ser/Thr_kinase"/>
</dbReference>
<dbReference type="GO" id="GO:0004674">
    <property type="term" value="F:protein serine/threonine kinase activity"/>
    <property type="evidence" value="ECO:0007669"/>
    <property type="project" value="TreeGrafter"/>
</dbReference>
<name>A0A7T2GIA7_9SPHN</name>
<evidence type="ECO:0000259" key="4">
    <source>
        <dbReference type="Pfam" id="PF07804"/>
    </source>
</evidence>
<dbReference type="Pfam" id="PF13657">
    <property type="entry name" value="Couple_hipA"/>
    <property type="match status" value="1"/>
</dbReference>
<feature type="domain" description="HipA N-terminal subdomain 1" evidence="5">
    <location>
        <begin position="6"/>
        <end position="102"/>
    </location>
</feature>
<accession>A0A7T2GIA7</accession>
<dbReference type="EMBL" id="CP065592">
    <property type="protein sequence ID" value="QPQ54048.1"/>
    <property type="molecule type" value="Genomic_DNA"/>
</dbReference>
<dbReference type="GO" id="GO:0005829">
    <property type="term" value="C:cytosol"/>
    <property type="evidence" value="ECO:0007669"/>
    <property type="project" value="TreeGrafter"/>
</dbReference>
<dbReference type="KEGG" id="sflv:IC614_06625"/>
<keyword evidence="2" id="KW-0808">Transferase</keyword>
<evidence type="ECO:0000313" key="7">
    <source>
        <dbReference type="Proteomes" id="UP000594873"/>
    </source>
</evidence>
<dbReference type="InterPro" id="IPR017508">
    <property type="entry name" value="HipA_N1"/>
</dbReference>
<dbReference type="PANTHER" id="PTHR37419">
    <property type="entry name" value="SERINE/THREONINE-PROTEIN KINASE TOXIN HIPA"/>
    <property type="match status" value="1"/>
</dbReference>
<organism evidence="6 7">
    <name type="scientific">Allosphingosinicella flava</name>
    <dbReference type="NCBI Taxonomy" id="2771430"/>
    <lineage>
        <taxon>Bacteria</taxon>
        <taxon>Pseudomonadati</taxon>
        <taxon>Pseudomonadota</taxon>
        <taxon>Alphaproteobacteria</taxon>
        <taxon>Sphingomonadales</taxon>
        <taxon>Sphingomonadaceae</taxon>
        <taxon>Allosphingosinicella</taxon>
    </lineage>
</organism>
<reference evidence="6 7" key="1">
    <citation type="submission" date="2020-11" db="EMBL/GenBank/DDBJ databases">
        <title>Genome seq and assembly of Sphingosinicella sp.</title>
        <authorList>
            <person name="Chhetri G."/>
        </authorList>
    </citation>
    <scope>NUCLEOTIDE SEQUENCE [LARGE SCALE GENOMIC DNA]</scope>
    <source>
        <strain evidence="6 7">UDD2</strain>
    </source>
</reference>
<protein>
    <submittedName>
        <fullName evidence="6">Type II toxin-antitoxin system HipA family toxin</fullName>
    </submittedName>
</protein>
<keyword evidence="7" id="KW-1185">Reference proteome</keyword>
<evidence type="ECO:0000256" key="1">
    <source>
        <dbReference type="ARBA" id="ARBA00010164"/>
    </source>
</evidence>
<keyword evidence="3" id="KW-0418">Kinase</keyword>
<dbReference type="RefSeq" id="WP_200970580.1">
    <property type="nucleotide sequence ID" value="NZ_CP065592.1"/>
</dbReference>
<evidence type="ECO:0000256" key="2">
    <source>
        <dbReference type="ARBA" id="ARBA00022679"/>
    </source>
</evidence>
<dbReference type="Gene3D" id="1.10.1070.20">
    <property type="match status" value="1"/>
</dbReference>
<feature type="domain" description="HipA-like C-terminal" evidence="4">
    <location>
        <begin position="148"/>
        <end position="391"/>
    </location>
</feature>
<proteinExistence type="inferred from homology"/>
<comment type="similarity">
    <text evidence="1">Belongs to the HipA Ser/Thr kinase family.</text>
</comment>
<dbReference type="InterPro" id="IPR012893">
    <property type="entry name" value="HipA-like_C"/>
</dbReference>
<dbReference type="CDD" id="cd17808">
    <property type="entry name" value="HipA_Ec_like"/>
    <property type="match status" value="1"/>
</dbReference>
<evidence type="ECO:0000313" key="6">
    <source>
        <dbReference type="EMBL" id="QPQ54048.1"/>
    </source>
</evidence>
<dbReference type="AlphaFoldDB" id="A0A7T2GIA7"/>
<dbReference type="Proteomes" id="UP000594873">
    <property type="component" value="Chromosome"/>
</dbReference>
<evidence type="ECO:0000259" key="5">
    <source>
        <dbReference type="Pfam" id="PF13657"/>
    </source>
</evidence>
<dbReference type="NCBIfam" id="TIGR03071">
    <property type="entry name" value="couple_hipA"/>
    <property type="match status" value="1"/>
</dbReference>